<dbReference type="PROSITE" id="PS50835">
    <property type="entry name" value="IG_LIKE"/>
    <property type="match status" value="3"/>
</dbReference>
<feature type="domain" description="Ig-like" evidence="6">
    <location>
        <begin position="219"/>
        <end position="316"/>
    </location>
</feature>
<dbReference type="SMART" id="SM00409">
    <property type="entry name" value="IG"/>
    <property type="match status" value="2"/>
</dbReference>
<keyword evidence="3" id="KW-0325">Glycoprotein</keyword>
<dbReference type="InterPro" id="IPR013106">
    <property type="entry name" value="Ig_V-set"/>
</dbReference>
<dbReference type="SUPFAM" id="SSF48726">
    <property type="entry name" value="Immunoglobulin"/>
    <property type="match status" value="3"/>
</dbReference>
<dbReference type="InterPro" id="IPR036179">
    <property type="entry name" value="Ig-like_dom_sf"/>
</dbReference>
<comment type="caution">
    <text evidence="7">The sequence shown here is derived from an EMBL/GenBank/DDBJ whole genome shotgun (WGS) entry which is preliminary data.</text>
</comment>
<evidence type="ECO:0000256" key="4">
    <source>
        <dbReference type="ARBA" id="ARBA00023319"/>
    </source>
</evidence>
<feature type="non-terminal residue" evidence="7">
    <location>
        <position position="324"/>
    </location>
</feature>
<proteinExistence type="predicted"/>
<dbReference type="InterPro" id="IPR003598">
    <property type="entry name" value="Ig_sub2"/>
</dbReference>
<evidence type="ECO:0000256" key="1">
    <source>
        <dbReference type="ARBA" id="ARBA00022729"/>
    </source>
</evidence>
<keyword evidence="4" id="KW-0393">Immunoglobulin domain</keyword>
<dbReference type="InterPro" id="IPR003597">
    <property type="entry name" value="Ig_C1-set"/>
</dbReference>
<dbReference type="InterPro" id="IPR051755">
    <property type="entry name" value="Ig-like_CS_Receptor"/>
</dbReference>
<evidence type="ECO:0000256" key="5">
    <source>
        <dbReference type="SAM" id="MobiDB-lite"/>
    </source>
</evidence>
<dbReference type="PANTHER" id="PTHR19971">
    <property type="entry name" value="SIGNAL-REGULATORY PROTEIN BETA"/>
    <property type="match status" value="1"/>
</dbReference>
<keyword evidence="8" id="KW-1185">Reference proteome</keyword>
<dbReference type="Proteomes" id="UP000520463">
    <property type="component" value="Unassembled WGS sequence"/>
</dbReference>
<dbReference type="Pfam" id="PF07654">
    <property type="entry name" value="C1-set"/>
    <property type="match status" value="2"/>
</dbReference>
<sequence>DQDFKVNQPQHKVSVKAGDTLTLNCTVSVSSVLGPVKWLKGWGNDNKTIYGDVDPNPRVTRAVSKSNSDFTIHIKNVQPEDAGTYYCVKFNKSESGENVVLQRGSGTEVSVRAKPSPPLVSGPEQRAGPGQSVTFSCTAGGFSPRDIGVKWFKDKAPISSQAPQVTEWQKQSYNMSSSVTVVLEEGDVLSKLCCEVQHSASQTPLRGMYELNRVLRVSPRVDVSADQTSPIEVNKTMNFTCHVKGFYPANVSVSWLENETKIKVEDNSQPSMSSQGLFELRSWVEVQATEEKNGSVFTCVVVHDAQAPVNHSATLRIASLDWEG</sequence>
<keyword evidence="2" id="KW-1015">Disulfide bond</keyword>
<dbReference type="OrthoDB" id="6370831at2759"/>
<dbReference type="InterPro" id="IPR013783">
    <property type="entry name" value="Ig-like_fold"/>
</dbReference>
<evidence type="ECO:0000256" key="2">
    <source>
        <dbReference type="ARBA" id="ARBA00023157"/>
    </source>
</evidence>
<gene>
    <name evidence="7" type="primary">Sirpa_1</name>
    <name evidence="7" type="ORF">FORRUF_R08102</name>
</gene>
<dbReference type="SMART" id="SM00406">
    <property type="entry name" value="IGv"/>
    <property type="match status" value="1"/>
</dbReference>
<reference evidence="7 8" key="1">
    <citation type="submission" date="2019-09" db="EMBL/GenBank/DDBJ databases">
        <title>Bird 10,000 Genomes (B10K) Project - Family phase.</title>
        <authorList>
            <person name="Zhang G."/>
        </authorList>
    </citation>
    <scope>NUCLEOTIDE SEQUENCE [LARGE SCALE GENOMIC DNA]</scope>
    <source>
        <strain evidence="7">B10K-DU-001-43</strain>
        <tissue evidence="7">Muscle</tissue>
    </source>
</reference>
<dbReference type="SMART" id="SM00407">
    <property type="entry name" value="IGc1"/>
    <property type="match status" value="2"/>
</dbReference>
<evidence type="ECO:0000259" key="6">
    <source>
        <dbReference type="PROSITE" id="PS50835"/>
    </source>
</evidence>
<feature type="region of interest" description="Disordered" evidence="5">
    <location>
        <begin position="106"/>
        <end position="131"/>
    </location>
</feature>
<organism evidence="7 8">
    <name type="scientific">Formicarius rufipectus</name>
    <dbReference type="NCBI Taxonomy" id="1118560"/>
    <lineage>
        <taxon>Eukaryota</taxon>
        <taxon>Metazoa</taxon>
        <taxon>Chordata</taxon>
        <taxon>Craniata</taxon>
        <taxon>Vertebrata</taxon>
        <taxon>Euteleostomi</taxon>
        <taxon>Archelosauria</taxon>
        <taxon>Archosauria</taxon>
        <taxon>Dinosauria</taxon>
        <taxon>Saurischia</taxon>
        <taxon>Theropoda</taxon>
        <taxon>Coelurosauria</taxon>
        <taxon>Aves</taxon>
        <taxon>Neognathae</taxon>
        <taxon>Neoaves</taxon>
        <taxon>Telluraves</taxon>
        <taxon>Australaves</taxon>
        <taxon>Passeriformes</taxon>
        <taxon>Formicariidae</taxon>
        <taxon>Formicarius</taxon>
    </lineage>
</organism>
<name>A0A7L0NI94_9PASS</name>
<dbReference type="EMBL" id="VXAU01003739">
    <property type="protein sequence ID" value="NXK93286.1"/>
    <property type="molecule type" value="Genomic_DNA"/>
</dbReference>
<dbReference type="InterPro" id="IPR003599">
    <property type="entry name" value="Ig_sub"/>
</dbReference>
<feature type="domain" description="Ig-like" evidence="6">
    <location>
        <begin position="2"/>
        <end position="87"/>
    </location>
</feature>
<evidence type="ECO:0000256" key="3">
    <source>
        <dbReference type="ARBA" id="ARBA00023180"/>
    </source>
</evidence>
<dbReference type="Gene3D" id="2.60.40.10">
    <property type="entry name" value="Immunoglobulins"/>
    <property type="match status" value="3"/>
</dbReference>
<dbReference type="AlphaFoldDB" id="A0A7L0NI94"/>
<dbReference type="Pfam" id="PF07686">
    <property type="entry name" value="V-set"/>
    <property type="match status" value="1"/>
</dbReference>
<accession>A0A7L0NI94</accession>
<dbReference type="FunFam" id="2.60.40.10:FF:000295">
    <property type="entry name" value="Tyrosine-protein phosphatase non-receptor type substrate 1"/>
    <property type="match status" value="1"/>
</dbReference>
<dbReference type="SMART" id="SM00408">
    <property type="entry name" value="IGc2"/>
    <property type="match status" value="1"/>
</dbReference>
<feature type="non-terminal residue" evidence="7">
    <location>
        <position position="1"/>
    </location>
</feature>
<evidence type="ECO:0000313" key="7">
    <source>
        <dbReference type="EMBL" id="NXK93286.1"/>
    </source>
</evidence>
<protein>
    <submittedName>
        <fullName evidence="7">SHPS1 phosphatase</fullName>
    </submittedName>
</protein>
<evidence type="ECO:0000313" key="8">
    <source>
        <dbReference type="Proteomes" id="UP000520463"/>
    </source>
</evidence>
<keyword evidence="1" id="KW-0732">Signal</keyword>
<dbReference type="InterPro" id="IPR007110">
    <property type="entry name" value="Ig-like_dom"/>
</dbReference>
<feature type="domain" description="Ig-like" evidence="6">
    <location>
        <begin position="115"/>
        <end position="206"/>
    </location>
</feature>